<comment type="similarity">
    <text evidence="2">Belongs to the PBP/GOBP family.</text>
</comment>
<dbReference type="GO" id="GO:0007608">
    <property type="term" value="P:sensory perception of smell"/>
    <property type="evidence" value="ECO:0007669"/>
    <property type="project" value="TreeGrafter"/>
</dbReference>
<organism evidence="6">
    <name type="scientific">Heortia vitessoides</name>
    <dbReference type="NCBI Taxonomy" id="1557813"/>
    <lineage>
        <taxon>Eukaryota</taxon>
        <taxon>Metazoa</taxon>
        <taxon>Ecdysozoa</taxon>
        <taxon>Arthropoda</taxon>
        <taxon>Hexapoda</taxon>
        <taxon>Insecta</taxon>
        <taxon>Pterygota</taxon>
        <taxon>Neoptera</taxon>
        <taxon>Endopterygota</taxon>
        <taxon>Lepidoptera</taxon>
        <taxon>Glossata</taxon>
        <taxon>Ditrysia</taxon>
        <taxon>Pyraloidea</taxon>
        <taxon>Crambidae</taxon>
        <taxon>Heortia</taxon>
    </lineage>
</organism>
<evidence type="ECO:0000256" key="1">
    <source>
        <dbReference type="ARBA" id="ARBA00004613"/>
    </source>
</evidence>
<dbReference type="InterPro" id="IPR006170">
    <property type="entry name" value="PBP/GOBP"/>
</dbReference>
<evidence type="ECO:0000256" key="5">
    <source>
        <dbReference type="SAM" id="SignalP"/>
    </source>
</evidence>
<dbReference type="GO" id="GO:0005615">
    <property type="term" value="C:extracellular space"/>
    <property type="evidence" value="ECO:0007669"/>
    <property type="project" value="TreeGrafter"/>
</dbReference>
<proteinExistence type="evidence at transcript level"/>
<dbReference type="EMBL" id="MW717395">
    <property type="protein sequence ID" value="UVB79201.1"/>
    <property type="molecule type" value="mRNA"/>
</dbReference>
<evidence type="ECO:0000313" key="6">
    <source>
        <dbReference type="EMBL" id="UVB79201.1"/>
    </source>
</evidence>
<dbReference type="SUPFAM" id="SSF47565">
    <property type="entry name" value="Insect pheromone/odorant-binding proteins"/>
    <property type="match status" value="1"/>
</dbReference>
<evidence type="ECO:0000256" key="3">
    <source>
        <dbReference type="ARBA" id="ARBA00022525"/>
    </source>
</evidence>
<feature type="chain" id="PRO_5036757625" evidence="5">
    <location>
        <begin position="40"/>
        <end position="154"/>
    </location>
</feature>
<dbReference type="PANTHER" id="PTHR11857:SF43">
    <property type="entry name" value="GEO07291P1-RELATED"/>
    <property type="match status" value="1"/>
</dbReference>
<protein>
    <submittedName>
        <fullName evidence="6">Odorant-binding protein 11</fullName>
    </submittedName>
</protein>
<evidence type="ECO:0000256" key="4">
    <source>
        <dbReference type="ARBA" id="ARBA00022729"/>
    </source>
</evidence>
<dbReference type="PANTHER" id="PTHR11857">
    <property type="entry name" value="ODORANT BINDING PROTEIN-RELATED"/>
    <property type="match status" value="1"/>
</dbReference>
<accession>A0A978W7A4</accession>
<dbReference type="InterPro" id="IPR036728">
    <property type="entry name" value="PBP_GOBP_sf"/>
</dbReference>
<feature type="signal peptide" evidence="5">
    <location>
        <begin position="1"/>
        <end position="39"/>
    </location>
</feature>
<dbReference type="GO" id="GO:0005549">
    <property type="term" value="F:odorant binding"/>
    <property type="evidence" value="ECO:0007669"/>
    <property type="project" value="InterPro"/>
</dbReference>
<evidence type="ECO:0000256" key="2">
    <source>
        <dbReference type="ARBA" id="ARBA00008098"/>
    </source>
</evidence>
<keyword evidence="4 5" id="KW-0732">Signal</keyword>
<dbReference type="Gene3D" id="1.10.238.20">
    <property type="entry name" value="Pheromone/general odorant binding protein domain"/>
    <property type="match status" value="1"/>
</dbReference>
<reference evidence="6" key="1">
    <citation type="journal article" date="2021" name="Zhi Wu Bao Hu">
        <title>Identification and Analysis of Chemosensory Gene of Yellow Leaf Borer.</title>
        <authorList>
            <person name="Li Z."/>
            <person name="Liu L."/>
            <person name="Yang B."/>
            <person name="Yan S."/>
            <person name="Wang G."/>
        </authorList>
    </citation>
    <scope>NUCLEOTIDE SEQUENCE</scope>
    <source>
        <strain evidence="6">ZC1996099</strain>
        <tissue evidence="6">Antennae and mouthparts</tissue>
    </source>
</reference>
<dbReference type="FunFam" id="1.10.238.20:FF:000001">
    <property type="entry name" value="General odorant-binding protein lush"/>
    <property type="match status" value="1"/>
</dbReference>
<dbReference type="CDD" id="cd23992">
    <property type="entry name" value="PBP_GOBP"/>
    <property type="match status" value="1"/>
</dbReference>
<dbReference type="AlphaFoldDB" id="A0A978W7A4"/>
<name>A0A978W7A4_9NEOP</name>
<dbReference type="SMART" id="SM00708">
    <property type="entry name" value="PhBP"/>
    <property type="match status" value="1"/>
</dbReference>
<comment type="subcellular location">
    <subcellularLocation>
        <location evidence="1">Secreted</location>
    </subcellularLocation>
</comment>
<dbReference type="Pfam" id="PF01395">
    <property type="entry name" value="PBP_GOBP"/>
    <property type="match status" value="1"/>
</dbReference>
<keyword evidence="3" id="KW-0964">Secreted</keyword>
<sequence length="154" mass="17559">MEPTSQPLVRRRRCEMSRTRASWATWALCLAVVIAWAHCLDDDTAELVKMLHEDCVEETGVDESLIDKVNAGAFLMPDPKLKCYIKCVMVTVSMMVDGEVDVETVLAMIDEKIKVKYEQELRMCGTKKGVDDCDTAFLTQLCWQTHGKDEYYLI</sequence>